<dbReference type="GO" id="GO:0006508">
    <property type="term" value="P:proteolysis"/>
    <property type="evidence" value="ECO:0007669"/>
    <property type="project" value="UniProtKB-KW"/>
</dbReference>
<dbReference type="GO" id="GO:0008360">
    <property type="term" value="P:regulation of cell shape"/>
    <property type="evidence" value="ECO:0007669"/>
    <property type="project" value="UniProtKB-UniRule"/>
</dbReference>
<dbReference type="AlphaFoldDB" id="A0A081K6I7"/>
<keyword evidence="18 23" id="KW-0961">Cell wall biogenesis/degradation</keyword>
<dbReference type="Gene3D" id="3.30.2060.10">
    <property type="entry name" value="Penicillin-binding protein 1b domain"/>
    <property type="match status" value="1"/>
</dbReference>
<evidence type="ECO:0000256" key="4">
    <source>
        <dbReference type="ARBA" id="ARBA00007090"/>
    </source>
</evidence>
<comment type="similarity">
    <text evidence="4 23">In the C-terminal section; belongs to the transpeptidase family.</text>
</comment>
<comment type="subcellular location">
    <subcellularLocation>
        <location evidence="2">Cell membrane</location>
    </subcellularLocation>
</comment>
<comment type="pathway">
    <text evidence="3 23">Cell wall biogenesis; peptidoglycan biosynthesis.</text>
</comment>
<feature type="active site" description="Proton donor; for transglycosylase activity" evidence="24">
    <location>
        <position position="197"/>
    </location>
</feature>
<keyword evidence="15" id="KW-0472">Membrane</keyword>
<evidence type="ECO:0000256" key="24">
    <source>
        <dbReference type="PIRSR" id="PIRSR002799-1"/>
    </source>
</evidence>
<evidence type="ECO:0000256" key="13">
    <source>
        <dbReference type="ARBA" id="ARBA00022960"/>
    </source>
</evidence>
<dbReference type="eggNOG" id="COG0744">
    <property type="taxonomic scope" value="Bacteria"/>
</dbReference>
<evidence type="ECO:0000256" key="16">
    <source>
        <dbReference type="ARBA" id="ARBA00023251"/>
    </source>
</evidence>
<dbReference type="Proteomes" id="UP000027997">
    <property type="component" value="Unassembled WGS sequence"/>
</dbReference>
<dbReference type="STRING" id="305900.GV64_02520"/>
<evidence type="ECO:0000256" key="17">
    <source>
        <dbReference type="ARBA" id="ARBA00023268"/>
    </source>
</evidence>
<dbReference type="InterPro" id="IPR036950">
    <property type="entry name" value="PBP_transglycosylase"/>
</dbReference>
<dbReference type="EMBL" id="JOJP01000001">
    <property type="protein sequence ID" value="KEI69763.1"/>
    <property type="molecule type" value="Genomic_DNA"/>
</dbReference>
<dbReference type="GO" id="GO:0008658">
    <property type="term" value="F:penicillin binding"/>
    <property type="evidence" value="ECO:0007669"/>
    <property type="project" value="UniProtKB-UniRule"/>
</dbReference>
<dbReference type="GO" id="GO:0030288">
    <property type="term" value="C:outer membrane-bounded periplasmic space"/>
    <property type="evidence" value="ECO:0007669"/>
    <property type="project" value="TreeGrafter"/>
</dbReference>
<evidence type="ECO:0000256" key="14">
    <source>
        <dbReference type="ARBA" id="ARBA00022984"/>
    </source>
</evidence>
<evidence type="ECO:0000256" key="6">
    <source>
        <dbReference type="ARBA" id="ARBA00018637"/>
    </source>
</evidence>
<evidence type="ECO:0000256" key="2">
    <source>
        <dbReference type="ARBA" id="ARBA00004236"/>
    </source>
</evidence>
<comment type="catalytic activity">
    <reaction evidence="21">
        <text>[GlcNAc-(1-&gt;4)-Mur2Ac(oyl-L-Ala-gamma-D-Glu-L-Lys-D-Ala-D-Ala)](n)-di-trans,octa-cis-undecaprenyl diphosphate + beta-D-GlcNAc-(1-&gt;4)-Mur2Ac(oyl-L-Ala-gamma-D-Glu-L-Lys-D-Ala-D-Ala)-di-trans,octa-cis-undecaprenyl diphosphate = [GlcNAc-(1-&gt;4)-Mur2Ac(oyl-L-Ala-gamma-D-Glu-L-Lys-D-Ala-D-Ala)](n+1)-di-trans,octa-cis-undecaprenyl diphosphate + di-trans,octa-cis-undecaprenyl diphosphate + H(+)</text>
        <dbReference type="Rhea" id="RHEA:23708"/>
        <dbReference type="Rhea" id="RHEA-COMP:9602"/>
        <dbReference type="Rhea" id="RHEA-COMP:9603"/>
        <dbReference type="ChEBI" id="CHEBI:15378"/>
        <dbReference type="ChEBI" id="CHEBI:58405"/>
        <dbReference type="ChEBI" id="CHEBI:60033"/>
        <dbReference type="ChEBI" id="CHEBI:78435"/>
        <dbReference type="EC" id="2.4.99.28"/>
    </reaction>
</comment>
<name>A0A081K6I7_9GAMM</name>
<keyword evidence="12" id="KW-0378">Hydrolase</keyword>
<evidence type="ECO:0000256" key="23">
    <source>
        <dbReference type="PIRNR" id="PIRNR002799"/>
    </source>
</evidence>
<evidence type="ECO:0000259" key="26">
    <source>
        <dbReference type="Pfam" id="PF00905"/>
    </source>
</evidence>
<dbReference type="Pfam" id="PF00905">
    <property type="entry name" value="Transpeptidase"/>
    <property type="match status" value="1"/>
</dbReference>
<evidence type="ECO:0000256" key="9">
    <source>
        <dbReference type="ARBA" id="ARBA00022670"/>
    </source>
</evidence>
<evidence type="ECO:0000256" key="22">
    <source>
        <dbReference type="NCBIfam" id="TIGR02071"/>
    </source>
</evidence>
<comment type="caution">
    <text evidence="29">The sequence shown here is derived from an EMBL/GenBank/DDBJ whole genome shotgun (WGS) entry which is preliminary data.</text>
</comment>
<dbReference type="InterPro" id="IPR050396">
    <property type="entry name" value="Glycosyltr_51/Transpeptidase"/>
</dbReference>
<evidence type="ECO:0000256" key="12">
    <source>
        <dbReference type="ARBA" id="ARBA00022801"/>
    </source>
</evidence>
<proteinExistence type="inferred from homology"/>
<evidence type="ECO:0000256" key="7">
    <source>
        <dbReference type="ARBA" id="ARBA00022475"/>
    </source>
</evidence>
<evidence type="ECO:0000256" key="19">
    <source>
        <dbReference type="ARBA" id="ARBA00032454"/>
    </source>
</evidence>
<dbReference type="GO" id="GO:0071555">
    <property type="term" value="P:cell wall organization"/>
    <property type="evidence" value="ECO:0007669"/>
    <property type="project" value="UniProtKB-UniRule"/>
</dbReference>
<keyword evidence="10 23" id="KW-0328">Glycosyltransferase</keyword>
<dbReference type="InterPro" id="IPR012338">
    <property type="entry name" value="Beta-lactam/transpept-like"/>
</dbReference>
<evidence type="ECO:0000256" key="15">
    <source>
        <dbReference type="ARBA" id="ARBA00023136"/>
    </source>
</evidence>
<dbReference type="NCBIfam" id="TIGR02071">
    <property type="entry name" value="PBP_1b"/>
    <property type="match status" value="1"/>
</dbReference>
<organism evidence="29 30">
    <name type="scientific">Endozoicomonas elysicola</name>
    <dbReference type="NCBI Taxonomy" id="305900"/>
    <lineage>
        <taxon>Bacteria</taxon>
        <taxon>Pseudomonadati</taxon>
        <taxon>Pseudomonadota</taxon>
        <taxon>Gammaproteobacteria</taxon>
        <taxon>Oceanospirillales</taxon>
        <taxon>Endozoicomonadaceae</taxon>
        <taxon>Endozoicomonas</taxon>
    </lineage>
</organism>
<evidence type="ECO:0000256" key="10">
    <source>
        <dbReference type="ARBA" id="ARBA00022676"/>
    </source>
</evidence>
<evidence type="ECO:0000259" key="28">
    <source>
        <dbReference type="Pfam" id="PF14814"/>
    </source>
</evidence>
<sequence>MVKKSTTKKGQSAKKTKSSSKKKQGNPVPWKSIMFKLGLTLVVLVSAYAVYLDAVVTKQFEGKKWAIPAKVFARPMELYAGRLITPSDLQSQLKRQGYQAVRDVSRPGTYARNGNQFVIYSRGFHFPDGSEPSRYVKVDFQSSEVVRLGGRDGKSLPLLRLDPQPIGGIYPASYEDRLLIRASQAPQYLIPALLAIEDRDYYDHFGISPTSIARAMVANLKAGGVVQGGSTITQQLVKNFFLTNERTLVRKGKEAMMALLLELHYSKEEILETYLNEVYLGQHGRRAIHGFGLASQFYFAQPLQELNLARTALLVAIVKGPSYFDPRRYPERALERRNLVLDVLAERSIVPVAEVERSKKLPLGVVSRELVSTNDFPAYIDIVKEQLRKDYDENDLTSEGLRIFTNLDPVIQREAQKSVTSTLKNLGKDNQLQGAMVVSSAQTGDLLAIVGDRNPGYAGFNRAIEARRPVGSLLKPAIYLTALERPNQYTLTTPVSDTAVKISDGRGGYWEPQNYSRESHGQVPLYLALAKSYNQAAANTGMAVGLSSVLDTLKRLGIDQDLPPYPSVLLGSPSMAPIEVAKMYQTIASGGFRMPLRAIDAVVDSQGKPLSRYSLSVERAFEPGPMELLRTALAIVMKEGTGRRIYQYVKPGIALGGKTGTTNDLRDSWFAGYSGDLVAVTWIGHDDNSPTKLTGSSGALKIWGNFMSNVPVQSVTSLDASNLTSIWVNPVANGRSHRYCEGALQMPYIKGSEPQAYAGCKADVKDNLFDKIKAWFE</sequence>
<evidence type="ECO:0000256" key="25">
    <source>
        <dbReference type="SAM" id="MobiDB-lite"/>
    </source>
</evidence>
<evidence type="ECO:0000256" key="21">
    <source>
        <dbReference type="ARBA" id="ARBA00049902"/>
    </source>
</evidence>
<keyword evidence="11 23" id="KW-0808">Transferase</keyword>
<feature type="compositionally biased region" description="Basic residues" evidence="25">
    <location>
        <begin position="1"/>
        <end position="24"/>
    </location>
</feature>
<dbReference type="Pfam" id="PF14814">
    <property type="entry name" value="UB2H"/>
    <property type="match status" value="1"/>
</dbReference>
<dbReference type="PIRSF" id="PIRSF002799">
    <property type="entry name" value="PBP_1b"/>
    <property type="match status" value="1"/>
</dbReference>
<keyword evidence="14 23" id="KW-0573">Peptidoglycan synthesis</keyword>
<feature type="active site" description="Acyl-ester intermediate; for transpeptidase activity" evidence="24">
    <location>
        <position position="472"/>
    </location>
</feature>
<dbReference type="PANTHER" id="PTHR32282:SF11">
    <property type="entry name" value="PENICILLIN-BINDING PROTEIN 1B"/>
    <property type="match status" value="1"/>
</dbReference>
<dbReference type="Gene3D" id="1.10.3810.10">
    <property type="entry name" value="Biosynthetic peptidoglycan transglycosylase-like"/>
    <property type="match status" value="1"/>
</dbReference>
<protein>
    <recommendedName>
        <fullName evidence="6 22">Penicillin-binding protein 1B</fullName>
        <shortName evidence="23">PBP-1b</shortName>
        <shortName evidence="23">PBP1b</shortName>
    </recommendedName>
    <alternativeName>
        <fullName evidence="19 23">Murein polymerase</fullName>
    </alternativeName>
</protein>
<dbReference type="GO" id="GO:0005886">
    <property type="term" value="C:plasma membrane"/>
    <property type="evidence" value="ECO:0007669"/>
    <property type="project" value="UniProtKB-SubCell"/>
</dbReference>
<keyword evidence="9" id="KW-0645">Protease</keyword>
<dbReference type="InterPro" id="IPR001264">
    <property type="entry name" value="Glyco_trans_51"/>
</dbReference>
<dbReference type="Gene3D" id="3.40.710.10">
    <property type="entry name" value="DD-peptidase/beta-lactamase superfamily"/>
    <property type="match status" value="1"/>
</dbReference>
<keyword evidence="8" id="KW-0121">Carboxypeptidase</keyword>
<reference evidence="29 30" key="1">
    <citation type="submission" date="2014-06" db="EMBL/GenBank/DDBJ databases">
        <title>Whole Genome Sequences of Three Symbiotic Endozoicomonas Bacteria.</title>
        <authorList>
            <person name="Neave M.J."/>
            <person name="Apprill A."/>
            <person name="Voolstra C.R."/>
        </authorList>
    </citation>
    <scope>NUCLEOTIDE SEQUENCE [LARGE SCALE GENOMIC DNA]</scope>
    <source>
        <strain evidence="29 30">DSM 22380</strain>
    </source>
</reference>
<gene>
    <name evidence="29" type="ORF">GV64_02520</name>
</gene>
<dbReference type="UniPathway" id="UPA00219"/>
<comment type="function">
    <text evidence="1 23">Cell wall formation. Synthesis of cross-linked peptidoglycan from the lipid intermediates. The enzyme has a penicillin-insensitive transglycosylase N-terminal domain (formation of linear glycan strands) and a penicillin-sensitive transpeptidase C-terminal domain (cross-linking of the peptide subunits).</text>
</comment>
<keyword evidence="7" id="KW-1003">Cell membrane</keyword>
<dbReference type="GO" id="GO:0009274">
    <property type="term" value="C:peptidoglycan-based cell wall"/>
    <property type="evidence" value="ECO:0007669"/>
    <property type="project" value="UniProtKB-UniRule"/>
</dbReference>
<comment type="similarity">
    <text evidence="5 23">In the N-terminal section; belongs to the glycosyltransferase 51 family.</text>
</comment>
<dbReference type="InterPro" id="IPR028166">
    <property type="entry name" value="UB2H"/>
</dbReference>
<evidence type="ECO:0000259" key="27">
    <source>
        <dbReference type="Pfam" id="PF00912"/>
    </source>
</evidence>
<comment type="catalytic activity">
    <reaction evidence="20">
        <text>Preferential cleavage: (Ac)2-L-Lys-D-Ala-|-D-Ala. Also transpeptidation of peptidyl-alanyl moieties that are N-acyl substituents of D-alanine.</text>
        <dbReference type="EC" id="3.4.16.4"/>
    </reaction>
</comment>
<keyword evidence="30" id="KW-1185">Reference proteome</keyword>
<feature type="region of interest" description="Disordered" evidence="25">
    <location>
        <begin position="1"/>
        <end position="26"/>
    </location>
</feature>
<dbReference type="InterPro" id="IPR023346">
    <property type="entry name" value="Lysozyme-like_dom_sf"/>
</dbReference>
<dbReference type="SUPFAM" id="SSF56601">
    <property type="entry name" value="beta-lactamase/transpeptidase-like"/>
    <property type="match status" value="1"/>
</dbReference>
<accession>A0A081K6I7</accession>
<keyword evidence="17" id="KW-0511">Multifunctional enzyme</keyword>
<dbReference type="GO" id="GO:0046677">
    <property type="term" value="P:response to antibiotic"/>
    <property type="evidence" value="ECO:0007669"/>
    <property type="project" value="UniProtKB-UniRule"/>
</dbReference>
<feature type="domain" description="Bifunctional transglycosylase second" evidence="28">
    <location>
        <begin position="78"/>
        <end position="161"/>
    </location>
</feature>
<evidence type="ECO:0000256" key="11">
    <source>
        <dbReference type="ARBA" id="ARBA00022679"/>
    </source>
</evidence>
<evidence type="ECO:0000256" key="5">
    <source>
        <dbReference type="ARBA" id="ARBA00007739"/>
    </source>
</evidence>
<dbReference type="InterPro" id="IPR001460">
    <property type="entry name" value="PCN-bd_Tpept"/>
</dbReference>
<dbReference type="GO" id="GO:0009002">
    <property type="term" value="F:serine-type D-Ala-D-Ala carboxypeptidase activity"/>
    <property type="evidence" value="ECO:0007669"/>
    <property type="project" value="UniProtKB-EC"/>
</dbReference>
<dbReference type="PANTHER" id="PTHR32282">
    <property type="entry name" value="BINDING PROTEIN TRANSPEPTIDASE, PUTATIVE-RELATED"/>
    <property type="match status" value="1"/>
</dbReference>
<keyword evidence="13 23" id="KW-0133">Cell shape</keyword>
<evidence type="ECO:0000256" key="18">
    <source>
        <dbReference type="ARBA" id="ARBA00023316"/>
    </source>
</evidence>
<dbReference type="Pfam" id="PF00912">
    <property type="entry name" value="Transgly"/>
    <property type="match status" value="1"/>
</dbReference>
<feature type="domain" description="Glycosyl transferase family 51" evidence="27">
    <location>
        <begin position="173"/>
        <end position="343"/>
    </location>
</feature>
<evidence type="ECO:0000256" key="3">
    <source>
        <dbReference type="ARBA" id="ARBA00004752"/>
    </source>
</evidence>
<feature type="domain" description="Penicillin-binding protein transpeptidase" evidence="26">
    <location>
        <begin position="434"/>
        <end position="674"/>
    </location>
</feature>
<dbReference type="SUPFAM" id="SSF53955">
    <property type="entry name" value="Lysozyme-like"/>
    <property type="match status" value="1"/>
</dbReference>
<evidence type="ECO:0000256" key="8">
    <source>
        <dbReference type="ARBA" id="ARBA00022645"/>
    </source>
</evidence>
<dbReference type="InterPro" id="IPR011813">
    <property type="entry name" value="PBP_1b"/>
</dbReference>
<evidence type="ECO:0000313" key="29">
    <source>
        <dbReference type="EMBL" id="KEI69763.1"/>
    </source>
</evidence>
<evidence type="ECO:0000256" key="1">
    <source>
        <dbReference type="ARBA" id="ARBA00002624"/>
    </source>
</evidence>
<evidence type="ECO:0000256" key="20">
    <source>
        <dbReference type="ARBA" id="ARBA00034000"/>
    </source>
</evidence>
<dbReference type="GO" id="GO:0008955">
    <property type="term" value="F:peptidoglycan glycosyltransferase activity"/>
    <property type="evidence" value="ECO:0007669"/>
    <property type="project" value="UniProtKB-UniRule"/>
</dbReference>
<dbReference type="GO" id="GO:0009252">
    <property type="term" value="P:peptidoglycan biosynthetic process"/>
    <property type="evidence" value="ECO:0007669"/>
    <property type="project" value="UniProtKB-UniRule"/>
</dbReference>
<keyword evidence="16" id="KW-0046">Antibiotic resistance</keyword>
<evidence type="ECO:0000313" key="30">
    <source>
        <dbReference type="Proteomes" id="UP000027997"/>
    </source>
</evidence>